<sequence length="740" mass="83651">MFESKYIESSSMDRFGVAEDGAGPSGLSLRERPLAPEMARERQLADEFFASTHAQQGHMPNDFYNFRDMNRELDSMAPPSMAQHNGDWAADFAKFNDGGMGQMHDQHQFREFEEVFQQARTQAHGQWEDQFAQFQREHPGFHAEHAETEAAFEKAFEQAQQSSSWEEEFAKEQTSWADEFVTQQAEVNVDSTDALSKTAGMLLDIVSTSTNPKFKESKFMAFMQKLRDQEVAIEGNKVVEQTPPVRGEAWAQQFQQQEQSWEDEFTTPGARALASSDGWTNEFASSQNREASWAEEYGETAFANPPKVRTAEDWAQEFQAGLHTDSSARWEAEFEQFRQNALERNEAGDNLGETEDYQEMEKAFKEYYGMQDWVREYKNKVADEISRDPQNEEWDAMEKNWDEYNSPALAYRANDPRYDNYEFMPNNPYLSRPAPYLENPLSHRNLTESVLALEAAVQLDPGNASAWHHLGIRQQENENETAAIAALRQATQLDPSILDAWIGLAVSYTNENCREDANEALEAWMANSDKYHMIIEKAGGIGAGAGLMSAAQRHGHVINLFLEAARANPGEHLDPDVQIALGVLFNVSEEYDKAVDCFEAALVKRPQDYLLWNKLGATLANSNKTPRALDAYFAALEINPSYIRARYNIAISCIQLGNHREAAEHLLGALGIQQSNAESLMLDGKGKGPAGNNVINMHSIASDNVWSTLKMVVDSYLRRPDLADACDRRDLTLFRGDFDF</sequence>
<dbReference type="Gene3D" id="1.25.40.10">
    <property type="entry name" value="Tetratricopeptide repeat domain"/>
    <property type="match status" value="1"/>
</dbReference>
<protein>
    <submittedName>
        <fullName evidence="9">Uncharacterized protein</fullName>
    </submittedName>
</protein>
<dbReference type="STRING" id="1806994.A0A507C0K2"/>
<evidence type="ECO:0000256" key="2">
    <source>
        <dbReference type="ARBA" id="ARBA00004496"/>
    </source>
</evidence>
<keyword evidence="4" id="KW-0963">Cytoplasm</keyword>
<dbReference type="GO" id="GO:0016560">
    <property type="term" value="P:protein import into peroxisome matrix, docking"/>
    <property type="evidence" value="ECO:0007669"/>
    <property type="project" value="TreeGrafter"/>
</dbReference>
<name>A0A507C0K2_9FUNG</name>
<evidence type="ECO:0000256" key="6">
    <source>
        <dbReference type="ARBA" id="ARBA00022803"/>
    </source>
</evidence>
<dbReference type="PANTHER" id="PTHR10130:SF0">
    <property type="entry name" value="GH08708P"/>
    <property type="match status" value="1"/>
</dbReference>
<feature type="repeat" description="TPR" evidence="8">
    <location>
        <begin position="464"/>
        <end position="497"/>
    </location>
</feature>
<evidence type="ECO:0000313" key="9">
    <source>
        <dbReference type="EMBL" id="TPX31063.1"/>
    </source>
</evidence>
<dbReference type="Proteomes" id="UP000319731">
    <property type="component" value="Unassembled WGS sequence"/>
</dbReference>
<feature type="repeat" description="TPR" evidence="8">
    <location>
        <begin position="609"/>
        <end position="642"/>
    </location>
</feature>
<accession>A0A507C0K2</accession>
<keyword evidence="6 8" id="KW-0802">TPR repeat</keyword>
<evidence type="ECO:0000256" key="1">
    <source>
        <dbReference type="ARBA" id="ARBA00004275"/>
    </source>
</evidence>
<evidence type="ECO:0000256" key="3">
    <source>
        <dbReference type="ARBA" id="ARBA00005348"/>
    </source>
</evidence>
<keyword evidence="5" id="KW-0677">Repeat</keyword>
<feature type="repeat" description="TPR" evidence="8">
    <location>
        <begin position="575"/>
        <end position="608"/>
    </location>
</feature>
<dbReference type="SMART" id="SM00028">
    <property type="entry name" value="TPR"/>
    <property type="match status" value="4"/>
</dbReference>
<keyword evidence="7" id="KW-0576">Peroxisome</keyword>
<comment type="subcellular location">
    <subcellularLocation>
        <location evidence="2">Cytoplasm</location>
    </subcellularLocation>
    <subcellularLocation>
        <location evidence="1">Peroxisome</location>
    </subcellularLocation>
</comment>
<proteinExistence type="inferred from homology"/>
<dbReference type="AlphaFoldDB" id="A0A507C0K2"/>
<dbReference type="InterPro" id="IPR011990">
    <property type="entry name" value="TPR-like_helical_dom_sf"/>
</dbReference>
<evidence type="ECO:0000256" key="7">
    <source>
        <dbReference type="ARBA" id="ARBA00023140"/>
    </source>
</evidence>
<dbReference type="InterPro" id="IPR019734">
    <property type="entry name" value="TPR_rpt"/>
</dbReference>
<dbReference type="Pfam" id="PF13432">
    <property type="entry name" value="TPR_16"/>
    <property type="match status" value="1"/>
</dbReference>
<dbReference type="InterPro" id="IPR024111">
    <property type="entry name" value="PEX5/PEX5L"/>
</dbReference>
<evidence type="ECO:0000256" key="8">
    <source>
        <dbReference type="PROSITE-ProRule" id="PRU00339"/>
    </source>
</evidence>
<organism evidence="9 10">
    <name type="scientific">Synchytrium microbalum</name>
    <dbReference type="NCBI Taxonomy" id="1806994"/>
    <lineage>
        <taxon>Eukaryota</taxon>
        <taxon>Fungi</taxon>
        <taxon>Fungi incertae sedis</taxon>
        <taxon>Chytridiomycota</taxon>
        <taxon>Chytridiomycota incertae sedis</taxon>
        <taxon>Chytridiomycetes</taxon>
        <taxon>Synchytriales</taxon>
        <taxon>Synchytriaceae</taxon>
        <taxon>Synchytrium</taxon>
    </lineage>
</organism>
<dbReference type="GO" id="GO:0005778">
    <property type="term" value="C:peroxisomal membrane"/>
    <property type="evidence" value="ECO:0007669"/>
    <property type="project" value="TreeGrafter"/>
</dbReference>
<dbReference type="Pfam" id="PF13181">
    <property type="entry name" value="TPR_8"/>
    <property type="match status" value="1"/>
</dbReference>
<dbReference type="SUPFAM" id="SSF48452">
    <property type="entry name" value="TPR-like"/>
    <property type="match status" value="1"/>
</dbReference>
<dbReference type="GO" id="GO:0005052">
    <property type="term" value="F:peroxisome matrix targeting signal-1 binding"/>
    <property type="evidence" value="ECO:0007669"/>
    <property type="project" value="TreeGrafter"/>
</dbReference>
<comment type="caution">
    <text evidence="9">The sequence shown here is derived from an EMBL/GenBank/DDBJ whole genome shotgun (WGS) entry which is preliminary data.</text>
</comment>
<dbReference type="Gene3D" id="6.10.280.230">
    <property type="match status" value="1"/>
</dbReference>
<gene>
    <name evidence="9" type="ORF">SmJEL517_g05519</name>
</gene>
<keyword evidence="10" id="KW-1185">Reference proteome</keyword>
<dbReference type="OrthoDB" id="10006023at2759"/>
<evidence type="ECO:0000256" key="5">
    <source>
        <dbReference type="ARBA" id="ARBA00022737"/>
    </source>
</evidence>
<dbReference type="GeneID" id="42006742"/>
<reference evidence="9 10" key="1">
    <citation type="journal article" date="2019" name="Sci. Rep.">
        <title>Comparative genomics of chytrid fungi reveal insights into the obligate biotrophic and pathogenic lifestyle of Synchytrium endobioticum.</title>
        <authorList>
            <person name="van de Vossenberg B.T.L.H."/>
            <person name="Warris S."/>
            <person name="Nguyen H.D.T."/>
            <person name="van Gent-Pelzer M.P.E."/>
            <person name="Joly D.L."/>
            <person name="van de Geest H.C."/>
            <person name="Bonants P.J.M."/>
            <person name="Smith D.S."/>
            <person name="Levesque C.A."/>
            <person name="van der Lee T.A.J."/>
        </authorList>
    </citation>
    <scope>NUCLEOTIDE SEQUENCE [LARGE SCALE GENOMIC DNA]</scope>
    <source>
        <strain evidence="9 10">JEL517</strain>
    </source>
</reference>
<dbReference type="EMBL" id="QEAO01000051">
    <property type="protein sequence ID" value="TPX31063.1"/>
    <property type="molecule type" value="Genomic_DNA"/>
</dbReference>
<comment type="similarity">
    <text evidence="3">Belongs to the peroxisomal targeting signal receptor family.</text>
</comment>
<dbReference type="GO" id="GO:0005829">
    <property type="term" value="C:cytosol"/>
    <property type="evidence" value="ECO:0007669"/>
    <property type="project" value="TreeGrafter"/>
</dbReference>
<dbReference type="PROSITE" id="PS50005">
    <property type="entry name" value="TPR"/>
    <property type="match status" value="3"/>
</dbReference>
<dbReference type="PANTHER" id="PTHR10130">
    <property type="entry name" value="PEROXISOMAL TARGETING SIGNAL 1 RECEPTOR PEX5"/>
    <property type="match status" value="1"/>
</dbReference>
<evidence type="ECO:0000256" key="4">
    <source>
        <dbReference type="ARBA" id="ARBA00022490"/>
    </source>
</evidence>
<evidence type="ECO:0000313" key="10">
    <source>
        <dbReference type="Proteomes" id="UP000319731"/>
    </source>
</evidence>
<dbReference type="RefSeq" id="XP_031022580.1">
    <property type="nucleotide sequence ID" value="XM_031171445.1"/>
</dbReference>